<reference evidence="2 3" key="1">
    <citation type="submission" date="2022-04" db="EMBL/GenBank/DDBJ databases">
        <title>Genome sequence of soybean root-associated Caulobacter segnis RL271.</title>
        <authorList>
            <person name="Longley R."/>
            <person name="Bonito G."/>
            <person name="Trigodet F."/>
            <person name="Crosson S."/>
            <person name="Fiebig A."/>
        </authorList>
    </citation>
    <scope>NUCLEOTIDE SEQUENCE [LARGE SCALE GENOMIC DNA]</scope>
    <source>
        <strain evidence="2 3">RL271</strain>
    </source>
</reference>
<organism evidence="2 3">
    <name type="scientific">Caulobacter segnis</name>
    <dbReference type="NCBI Taxonomy" id="88688"/>
    <lineage>
        <taxon>Bacteria</taxon>
        <taxon>Pseudomonadati</taxon>
        <taxon>Pseudomonadota</taxon>
        <taxon>Alphaproteobacteria</taxon>
        <taxon>Caulobacterales</taxon>
        <taxon>Caulobacteraceae</taxon>
        <taxon>Caulobacter</taxon>
    </lineage>
</organism>
<dbReference type="EMBL" id="CP096040">
    <property type="protein sequence ID" value="USQ97751.1"/>
    <property type="molecule type" value="Genomic_DNA"/>
</dbReference>
<gene>
    <name evidence="2" type="ORF">MZV50_09535</name>
</gene>
<keyword evidence="3" id="KW-1185">Reference proteome</keyword>
<proteinExistence type="predicted"/>
<evidence type="ECO:0000313" key="3">
    <source>
        <dbReference type="Proteomes" id="UP001057520"/>
    </source>
</evidence>
<sequence>MAIMTSSTRRVGDHFEPSDVDPQVQRRLRGYLEQIDYTAFASNKAVLGATVAHVDAERFQRLAVAAATARAKWVAEAAAMTEAGTTLSEAQVARLAHLRAAYDELSAVYEATRRMVERGYIAYRPAAQG</sequence>
<feature type="region of interest" description="Disordered" evidence="1">
    <location>
        <begin position="1"/>
        <end position="20"/>
    </location>
</feature>
<dbReference type="Proteomes" id="UP001057520">
    <property type="component" value="Chromosome"/>
</dbReference>
<evidence type="ECO:0000256" key="1">
    <source>
        <dbReference type="SAM" id="MobiDB-lite"/>
    </source>
</evidence>
<protein>
    <recommendedName>
        <fullName evidence="4">Phasin domain-containing protein</fullName>
    </recommendedName>
</protein>
<evidence type="ECO:0000313" key="2">
    <source>
        <dbReference type="EMBL" id="USQ97751.1"/>
    </source>
</evidence>
<accession>A0ABY4ZYV6</accession>
<name>A0ABY4ZYV6_9CAUL</name>
<evidence type="ECO:0008006" key="4">
    <source>
        <dbReference type="Google" id="ProtNLM"/>
    </source>
</evidence>